<dbReference type="EMBL" id="JAPQKL010000008">
    <property type="protein sequence ID" value="KAJ5120742.1"/>
    <property type="molecule type" value="Genomic_DNA"/>
</dbReference>
<reference evidence="1" key="1">
    <citation type="submission" date="2022-11" db="EMBL/GenBank/DDBJ databases">
        <authorList>
            <person name="Petersen C."/>
        </authorList>
    </citation>
    <scope>NUCLEOTIDE SEQUENCE</scope>
    <source>
        <strain evidence="1">IBT 22155</strain>
    </source>
</reference>
<gene>
    <name evidence="1" type="ORF">N7515_010130</name>
</gene>
<name>A0A9W9KUT3_9EURO</name>
<dbReference type="Proteomes" id="UP001149079">
    <property type="component" value="Unassembled WGS sequence"/>
</dbReference>
<dbReference type="AlphaFoldDB" id="A0A9W9KUT3"/>
<accession>A0A9W9KUT3</accession>
<protein>
    <submittedName>
        <fullName evidence="1">Uncharacterized protein</fullName>
    </submittedName>
</protein>
<dbReference type="RefSeq" id="XP_056517246.1">
    <property type="nucleotide sequence ID" value="XM_056670873.1"/>
</dbReference>
<keyword evidence="2" id="KW-1185">Reference proteome</keyword>
<sequence length="70" mass="7268">MSYPGGATLHDPVVKRIELQMIGPYLGVVAAAPLTAQSSSDNVSGSADRGGRESEILPILQSCVDIPVMT</sequence>
<evidence type="ECO:0000313" key="2">
    <source>
        <dbReference type="Proteomes" id="UP001149079"/>
    </source>
</evidence>
<dbReference type="GeneID" id="81410044"/>
<organism evidence="1 2">
    <name type="scientific">Penicillium bovifimosum</name>
    <dbReference type="NCBI Taxonomy" id="126998"/>
    <lineage>
        <taxon>Eukaryota</taxon>
        <taxon>Fungi</taxon>
        <taxon>Dikarya</taxon>
        <taxon>Ascomycota</taxon>
        <taxon>Pezizomycotina</taxon>
        <taxon>Eurotiomycetes</taxon>
        <taxon>Eurotiomycetidae</taxon>
        <taxon>Eurotiales</taxon>
        <taxon>Aspergillaceae</taxon>
        <taxon>Penicillium</taxon>
    </lineage>
</organism>
<proteinExistence type="predicted"/>
<comment type="caution">
    <text evidence="1">The sequence shown here is derived from an EMBL/GenBank/DDBJ whole genome shotgun (WGS) entry which is preliminary data.</text>
</comment>
<reference evidence="1" key="2">
    <citation type="journal article" date="2023" name="IMA Fungus">
        <title>Comparative genomic study of the Penicillium genus elucidates a diverse pangenome and 15 lateral gene transfer events.</title>
        <authorList>
            <person name="Petersen C."/>
            <person name="Sorensen T."/>
            <person name="Nielsen M.R."/>
            <person name="Sondergaard T.E."/>
            <person name="Sorensen J.L."/>
            <person name="Fitzpatrick D.A."/>
            <person name="Frisvad J.C."/>
            <person name="Nielsen K.L."/>
        </authorList>
    </citation>
    <scope>NUCLEOTIDE SEQUENCE</scope>
    <source>
        <strain evidence="1">IBT 22155</strain>
    </source>
</reference>
<evidence type="ECO:0000313" key="1">
    <source>
        <dbReference type="EMBL" id="KAJ5120742.1"/>
    </source>
</evidence>